<dbReference type="OrthoDB" id="14763at2157"/>
<dbReference type="EMBL" id="CP002838">
    <property type="protein sequence ID" value="AEM39250.1"/>
    <property type="molecule type" value="Genomic_DNA"/>
</dbReference>
<dbReference type="SUPFAM" id="SSF46689">
    <property type="entry name" value="Homeodomain-like"/>
    <property type="match status" value="1"/>
</dbReference>
<accession>G0EGV2</accession>
<dbReference type="STRING" id="694429.Pyrfu_1392"/>
<dbReference type="GeneID" id="11138577"/>
<dbReference type="HOGENOM" id="CLU_157018_0_0_2"/>
<protein>
    <recommendedName>
        <fullName evidence="1">Transposase IS30-like HTH domain-containing protein</fullName>
    </recommendedName>
</protein>
<feature type="domain" description="Transposase IS30-like HTH" evidence="1">
    <location>
        <begin position="61"/>
        <end position="100"/>
    </location>
</feature>
<dbReference type="eggNOG" id="arCOG03358">
    <property type="taxonomic scope" value="Archaea"/>
</dbReference>
<dbReference type="KEGG" id="pfm:Pyrfu_1392"/>
<gene>
    <name evidence="2" type="ordered locus">Pyrfu_1392</name>
</gene>
<name>G0EGV2_PYRF1</name>
<keyword evidence="3" id="KW-1185">Reference proteome</keyword>
<dbReference type="AlphaFoldDB" id="G0EGV2"/>
<dbReference type="Gene3D" id="1.10.10.60">
    <property type="entry name" value="Homeodomain-like"/>
    <property type="match status" value="2"/>
</dbReference>
<dbReference type="RefSeq" id="WP_014026927.1">
    <property type="nucleotide sequence ID" value="NC_015931.1"/>
</dbReference>
<dbReference type="InParanoid" id="G0EGV2"/>
<reference evidence="2 3" key="1">
    <citation type="journal article" date="2011" name="Stand. Genomic Sci.">
        <title>Complete genome sequence of the hyperthermophilic chemolithoautotroph Pyrolobus fumarii type strain (1A).</title>
        <authorList>
            <person name="Anderson I."/>
            <person name="Goker M."/>
            <person name="Nolan M."/>
            <person name="Lucas S."/>
            <person name="Hammon N."/>
            <person name="Deshpande S."/>
            <person name="Cheng J.F."/>
            <person name="Tapia R."/>
            <person name="Han C."/>
            <person name="Goodwin L."/>
            <person name="Pitluck S."/>
            <person name="Huntemann M."/>
            <person name="Liolios K."/>
            <person name="Ivanova N."/>
            <person name="Pagani I."/>
            <person name="Mavromatis K."/>
            <person name="Ovchinikova G."/>
            <person name="Pati A."/>
            <person name="Chen A."/>
            <person name="Palaniappan K."/>
            <person name="Land M."/>
            <person name="Hauser L."/>
            <person name="Brambilla E.M."/>
            <person name="Huber H."/>
            <person name="Yasawong M."/>
            <person name="Rohde M."/>
            <person name="Spring S."/>
            <person name="Abt B."/>
            <person name="Sikorski J."/>
            <person name="Wirth R."/>
            <person name="Detter J.C."/>
            <person name="Woyke T."/>
            <person name="Bristow J."/>
            <person name="Eisen J.A."/>
            <person name="Markowitz V."/>
            <person name="Hugenholtz P."/>
            <person name="Kyrpides N.C."/>
            <person name="Klenk H.P."/>
            <person name="Lapidus A."/>
        </authorList>
    </citation>
    <scope>NUCLEOTIDE SEQUENCE [LARGE SCALE GENOMIC DNA]</scope>
    <source>
        <strain evidence="3">DSM 11204 / 1A</strain>
    </source>
</reference>
<dbReference type="InterPro" id="IPR009057">
    <property type="entry name" value="Homeodomain-like_sf"/>
</dbReference>
<sequence>MSVGGRSASKIDEEIVRMYTEGVPVRMIVEKLGVGYYRIYSVLRRYGVGPARRGSYKHRGRLTEMELKEIRELWMRGETIYSIAKRLGRPASTVYYALKRMGLLDNKGDGEARIGYPKG</sequence>
<evidence type="ECO:0000313" key="3">
    <source>
        <dbReference type="Proteomes" id="UP000001037"/>
    </source>
</evidence>
<dbReference type="Pfam" id="PF13936">
    <property type="entry name" value="HTH_38"/>
    <property type="match status" value="1"/>
</dbReference>
<evidence type="ECO:0000313" key="2">
    <source>
        <dbReference type="EMBL" id="AEM39250.1"/>
    </source>
</evidence>
<dbReference type="InterPro" id="IPR025246">
    <property type="entry name" value="IS30-like_HTH"/>
</dbReference>
<organism evidence="2 3">
    <name type="scientific">Pyrolobus fumarii (strain DSM 11204 / 1A)</name>
    <dbReference type="NCBI Taxonomy" id="694429"/>
    <lineage>
        <taxon>Archaea</taxon>
        <taxon>Thermoproteota</taxon>
        <taxon>Thermoprotei</taxon>
        <taxon>Desulfurococcales</taxon>
        <taxon>Pyrodictiaceae</taxon>
        <taxon>Pyrolobus</taxon>
    </lineage>
</organism>
<evidence type="ECO:0000259" key="1">
    <source>
        <dbReference type="Pfam" id="PF13936"/>
    </source>
</evidence>
<dbReference type="Proteomes" id="UP000001037">
    <property type="component" value="Chromosome"/>
</dbReference>
<proteinExistence type="predicted"/>